<keyword evidence="2" id="KW-1185">Reference proteome</keyword>
<sequence length="126" mass="14732">MKNIIVTNNKYVCEKYKDTVEIKYDEKFTYLDVLEYVRDQIHKGHKLMTHPLSGSVKPNETPYKTIIISKDKSSMDYDSLMIIEDSIATAKKFIKNKPTPNWTEKVLADFRIIDLSLIENVMDKII</sequence>
<dbReference type="RefSeq" id="WP_005588331.1">
    <property type="nucleotide sequence ID" value="NZ_LT669839.1"/>
</dbReference>
<dbReference type="Proteomes" id="UP000245423">
    <property type="component" value="Chromosome 1"/>
</dbReference>
<dbReference type="AlphaFoldDB" id="M1ZHW7"/>
<evidence type="ECO:0000313" key="2">
    <source>
        <dbReference type="Proteomes" id="UP000245423"/>
    </source>
</evidence>
<name>M1ZHW7_9FIRM</name>
<reference evidence="1 2" key="1">
    <citation type="submission" date="2016-11" db="EMBL/GenBank/DDBJ databases">
        <authorList>
            <person name="Manzoor S."/>
        </authorList>
    </citation>
    <scope>NUCLEOTIDE SEQUENCE [LARGE SCALE GENOMIC DNA]</scope>
    <source>
        <strain evidence="1">Clostridium ultunense strain Esp</strain>
    </source>
</reference>
<dbReference type="NCBIfam" id="NF038093">
    <property type="entry name" value="GrdX"/>
    <property type="match status" value="1"/>
</dbReference>
<dbReference type="HOGENOM" id="CLU_132073_0_0_9"/>
<protein>
    <recommendedName>
        <fullName evidence="3">GrdX protein</fullName>
    </recommendedName>
</protein>
<dbReference type="OrthoDB" id="9815289at2"/>
<organism evidence="1 2">
    <name type="scientific">[Clostridium] ultunense Esp</name>
    <dbReference type="NCBI Taxonomy" id="1288971"/>
    <lineage>
        <taxon>Bacteria</taxon>
        <taxon>Bacillati</taxon>
        <taxon>Bacillota</taxon>
        <taxon>Tissierellia</taxon>
        <taxon>Tissierellales</taxon>
        <taxon>Tepidimicrobiaceae</taxon>
        <taxon>Schnuerera</taxon>
    </lineage>
</organism>
<accession>M1ZHW7</accession>
<evidence type="ECO:0008006" key="3">
    <source>
        <dbReference type="Google" id="ProtNLM"/>
    </source>
</evidence>
<dbReference type="InterPro" id="IPR047735">
    <property type="entry name" value="GrdX-like"/>
</dbReference>
<proteinExistence type="predicted"/>
<gene>
    <name evidence="1" type="ORF">CUESP1_0237</name>
</gene>
<dbReference type="EMBL" id="LT669839">
    <property type="protein sequence ID" value="SHD75634.1"/>
    <property type="molecule type" value="Genomic_DNA"/>
</dbReference>
<evidence type="ECO:0000313" key="1">
    <source>
        <dbReference type="EMBL" id="SHD75634.1"/>
    </source>
</evidence>